<protein>
    <submittedName>
        <fullName evidence="3">Uncharacterized protein</fullName>
    </submittedName>
</protein>
<proteinExistence type="predicted"/>
<feature type="coiled-coil region" evidence="1">
    <location>
        <begin position="348"/>
        <end position="410"/>
    </location>
</feature>
<feature type="chain" id="PRO_5031252669" evidence="2">
    <location>
        <begin position="25"/>
        <end position="442"/>
    </location>
</feature>
<keyword evidence="1" id="KW-0175">Coiled coil</keyword>
<dbReference type="AlphaFoldDB" id="A0A7S1AFX2"/>
<evidence type="ECO:0000313" key="3">
    <source>
        <dbReference type="EMBL" id="CAD8853025.1"/>
    </source>
</evidence>
<evidence type="ECO:0000256" key="1">
    <source>
        <dbReference type="SAM" id="Coils"/>
    </source>
</evidence>
<name>A0A7S1AFX2_NOCSC</name>
<gene>
    <name evidence="3" type="ORF">NSCI0253_LOCUS27375</name>
</gene>
<reference evidence="3" key="1">
    <citation type="submission" date="2021-01" db="EMBL/GenBank/DDBJ databases">
        <authorList>
            <person name="Corre E."/>
            <person name="Pelletier E."/>
            <person name="Niang G."/>
            <person name="Scheremetjew M."/>
            <person name="Finn R."/>
            <person name="Kale V."/>
            <person name="Holt S."/>
            <person name="Cochrane G."/>
            <person name="Meng A."/>
            <person name="Brown T."/>
            <person name="Cohen L."/>
        </authorList>
    </citation>
    <scope>NUCLEOTIDE SEQUENCE</scope>
</reference>
<keyword evidence="2" id="KW-0732">Signal</keyword>
<evidence type="ECO:0000256" key="2">
    <source>
        <dbReference type="SAM" id="SignalP"/>
    </source>
</evidence>
<accession>A0A7S1AFX2</accession>
<sequence length="442" mass="51144">MESAYRMFLLQASFLSLSVWGALEEYDTDVKHRLDVRRRREPEDPIPDGADDIDGRYSSLRLLQSLRADAKRKDLQLSTFSEEILLLDMLSKLIDQVSASDRFFAKKAEFEKEQEALEISTRQQLEEKRQLRETIAQEIGVLQHLLQQKEQEKEVEGKHHETVGHSAAVALINATRLAKMHQNRPTVMFVAEGNVRHVDSEIVKLKAEMVVNIQKSQAIARDTQPLITQRDQHRERHNLLVLERQKKEELVARQQSDGTAPPETVVLMREVDEHLNMEAEEIEIQEKLQSQIDSSLSAAADVEAEKAQLQSEYEQRLTERQILAGQLHEKELWYNSIHHLDLRMSKRYAELATEHYLAEQNLARLERDTEDLSLQVKDHEHLDTEAAEAMQEMRQRLSDISAAVTKVQQEATAMVLQKNHAMEEQFQVQQYLDRVLAARAKQ</sequence>
<feature type="coiled-coil region" evidence="1">
    <location>
        <begin position="292"/>
        <end position="319"/>
    </location>
</feature>
<feature type="signal peptide" evidence="2">
    <location>
        <begin position="1"/>
        <end position="24"/>
    </location>
</feature>
<dbReference type="EMBL" id="HBFQ01038605">
    <property type="protein sequence ID" value="CAD8853025.1"/>
    <property type="molecule type" value="Transcribed_RNA"/>
</dbReference>
<organism evidence="3">
    <name type="scientific">Noctiluca scintillans</name>
    <name type="common">Sea sparkle</name>
    <name type="synonym">Red tide dinoflagellate</name>
    <dbReference type="NCBI Taxonomy" id="2966"/>
    <lineage>
        <taxon>Eukaryota</taxon>
        <taxon>Sar</taxon>
        <taxon>Alveolata</taxon>
        <taxon>Dinophyceae</taxon>
        <taxon>Noctilucales</taxon>
        <taxon>Noctilucaceae</taxon>
        <taxon>Noctiluca</taxon>
    </lineage>
</organism>